<dbReference type="InterPro" id="IPR012349">
    <property type="entry name" value="Split_barrel_FMN-bd"/>
</dbReference>
<comment type="caution">
    <text evidence="4">The sequence shown here is derived from an EMBL/GenBank/DDBJ whole genome shotgun (WGS) entry which is preliminary data.</text>
</comment>
<evidence type="ECO:0000259" key="3">
    <source>
        <dbReference type="SMART" id="SM00903"/>
    </source>
</evidence>
<evidence type="ECO:0000313" key="5">
    <source>
        <dbReference type="Proteomes" id="UP000318405"/>
    </source>
</evidence>
<keyword evidence="2" id="KW-0560">Oxidoreductase</keyword>
<dbReference type="AlphaFoldDB" id="A0A556AV47"/>
<dbReference type="GO" id="GO:0010181">
    <property type="term" value="F:FMN binding"/>
    <property type="evidence" value="ECO:0007669"/>
    <property type="project" value="InterPro"/>
</dbReference>
<comment type="similarity">
    <text evidence="1">Belongs to the non-flavoprotein flavin reductase family.</text>
</comment>
<reference evidence="4 5" key="1">
    <citation type="submission" date="2019-07" db="EMBL/GenBank/DDBJ databases">
        <title>Qingshengfaniella alkalisoli gen. nov., sp. nov., isolated from saline soil.</title>
        <authorList>
            <person name="Xu L."/>
            <person name="Huang X.-X."/>
            <person name="Sun J.-Q."/>
        </authorList>
    </citation>
    <scope>NUCLEOTIDE SEQUENCE [LARGE SCALE GENOMIC DNA]</scope>
    <source>
        <strain evidence="4 5">DSM 27279</strain>
    </source>
</reference>
<keyword evidence="5" id="KW-1185">Reference proteome</keyword>
<accession>A0A556AV47</accession>
<organism evidence="4 5">
    <name type="scientific">Verticiella sediminum</name>
    <dbReference type="NCBI Taxonomy" id="1247510"/>
    <lineage>
        <taxon>Bacteria</taxon>
        <taxon>Pseudomonadati</taxon>
        <taxon>Pseudomonadota</taxon>
        <taxon>Betaproteobacteria</taxon>
        <taxon>Burkholderiales</taxon>
        <taxon>Alcaligenaceae</taxon>
        <taxon>Verticiella</taxon>
    </lineage>
</organism>
<dbReference type="GO" id="GO:0042602">
    <property type="term" value="F:riboflavin reductase (NADPH) activity"/>
    <property type="evidence" value="ECO:0007669"/>
    <property type="project" value="TreeGrafter"/>
</dbReference>
<feature type="domain" description="Flavin reductase like" evidence="3">
    <location>
        <begin position="18"/>
        <end position="164"/>
    </location>
</feature>
<dbReference type="PANTHER" id="PTHR30466:SF11">
    <property type="entry name" value="FLAVIN-DEPENDENT MONOOXYGENASE, REDUCTASE SUBUNIT HSAB"/>
    <property type="match status" value="1"/>
</dbReference>
<dbReference type="InterPro" id="IPR002563">
    <property type="entry name" value="Flavin_Rdtase-like_dom"/>
</dbReference>
<dbReference type="SUPFAM" id="SSF50475">
    <property type="entry name" value="FMN-binding split barrel"/>
    <property type="match status" value="1"/>
</dbReference>
<evidence type="ECO:0000256" key="1">
    <source>
        <dbReference type="ARBA" id="ARBA00008898"/>
    </source>
</evidence>
<dbReference type="OrthoDB" id="9792858at2"/>
<dbReference type="InterPro" id="IPR050268">
    <property type="entry name" value="NADH-dep_flavin_reductase"/>
</dbReference>
<dbReference type="Gene3D" id="2.30.110.10">
    <property type="entry name" value="Electron Transport, Fmn-binding Protein, Chain A"/>
    <property type="match status" value="1"/>
</dbReference>
<dbReference type="Proteomes" id="UP000318405">
    <property type="component" value="Unassembled WGS sequence"/>
</dbReference>
<dbReference type="EMBL" id="VLTJ01000013">
    <property type="protein sequence ID" value="TSH96814.1"/>
    <property type="molecule type" value="Genomic_DNA"/>
</dbReference>
<proteinExistence type="inferred from homology"/>
<name>A0A556AV47_9BURK</name>
<dbReference type="PANTHER" id="PTHR30466">
    <property type="entry name" value="FLAVIN REDUCTASE"/>
    <property type="match status" value="1"/>
</dbReference>
<gene>
    <name evidence="4" type="ORF">FOZ76_08285</name>
</gene>
<evidence type="ECO:0000256" key="2">
    <source>
        <dbReference type="ARBA" id="ARBA00023002"/>
    </source>
</evidence>
<protein>
    <submittedName>
        <fullName evidence="4">Flavin reductase family protein</fullName>
    </submittedName>
</protein>
<sequence length="169" mass="18758">MKVTKELSMDAYAFRDRMGRYASGITIIGGIVGNEPVGFTCQSFYSVSSDPPLVSFCVMKTSTSWPRIRPTGRFSVNVLSEGQQDISRAFARSGGQKWLGVDWNLSSGGNPVIERTLMWLDCDVFAEHEAGDHHIVIGQVKDMSPADWHEEGTPLLYFRGAYHHLRSAA</sequence>
<dbReference type="Pfam" id="PF01613">
    <property type="entry name" value="Flavin_Reduct"/>
    <property type="match status" value="1"/>
</dbReference>
<dbReference type="RefSeq" id="WP_143947675.1">
    <property type="nucleotide sequence ID" value="NZ_BAABMB010000002.1"/>
</dbReference>
<evidence type="ECO:0000313" key="4">
    <source>
        <dbReference type="EMBL" id="TSH96814.1"/>
    </source>
</evidence>
<dbReference type="SMART" id="SM00903">
    <property type="entry name" value="Flavin_Reduct"/>
    <property type="match status" value="1"/>
</dbReference>